<dbReference type="SMART" id="SM00829">
    <property type="entry name" value="PKS_ER"/>
    <property type="match status" value="1"/>
</dbReference>
<dbReference type="SUPFAM" id="SSF50129">
    <property type="entry name" value="GroES-like"/>
    <property type="match status" value="1"/>
</dbReference>
<dbReference type="Pfam" id="PF00107">
    <property type="entry name" value="ADH_zinc_N"/>
    <property type="match status" value="1"/>
</dbReference>
<comment type="caution">
    <text evidence="2">The sequence shown here is derived from an EMBL/GenBank/DDBJ whole genome shotgun (WGS) entry which is preliminary data.</text>
</comment>
<sequence length="342" mass="36038">MRYWSFKDGFGLENLVAREGETPQPGPDEVLLELSAASLNYRDLVVMWGQHGRAVTTPLIPLSDGVGKVIKTGSAVQDFAIGDRVSPAFFQHWDGGAPPQNLERGRLGGPLDGVLTTHGVFPANALVRVPDYLSDAEAATLPCAGVTAWSALSEPAPVRPGETVLILGTGGVALLAISLAKAAGARVIVTTSSSERAAQVRKLGADLAINRNEVPNWSKTVREFTGGIGCDRVVELGGAATLMESVKAAKTGGTIIVVGNVTGNTAELFLPLVLTRRLTLHSVSVGPRQAFEALNRALDHHKIRPVVDTVFPFDRAPEAFRALESGGGFGNVCISCVQETEC</sequence>
<feature type="domain" description="Enoyl reductase (ER)" evidence="1">
    <location>
        <begin position="11"/>
        <end position="334"/>
    </location>
</feature>
<organism evidence="2 3">
    <name type="scientific">Roseibium aggregatum</name>
    <dbReference type="NCBI Taxonomy" id="187304"/>
    <lineage>
        <taxon>Bacteria</taxon>
        <taxon>Pseudomonadati</taxon>
        <taxon>Pseudomonadota</taxon>
        <taxon>Alphaproteobacteria</taxon>
        <taxon>Hyphomicrobiales</taxon>
        <taxon>Stappiaceae</taxon>
        <taxon>Roseibium</taxon>
    </lineage>
</organism>
<evidence type="ECO:0000313" key="2">
    <source>
        <dbReference type="EMBL" id="MBD1545419.1"/>
    </source>
</evidence>
<dbReference type="RefSeq" id="WP_190290093.1">
    <property type="nucleotide sequence ID" value="NZ_JABFCZ010000004.1"/>
</dbReference>
<dbReference type="AlphaFoldDB" id="A0A926NS17"/>
<name>A0A926NS17_9HYPH</name>
<dbReference type="EMBL" id="JABFCZ010000004">
    <property type="protein sequence ID" value="MBD1545419.1"/>
    <property type="molecule type" value="Genomic_DNA"/>
</dbReference>
<dbReference type="InterPro" id="IPR020843">
    <property type="entry name" value="ER"/>
</dbReference>
<reference evidence="2" key="1">
    <citation type="submission" date="2020-05" db="EMBL/GenBank/DDBJ databases">
        <title>Identification of trans-AT polyketide cluster in two marine bacteria, producers of a novel glutaramide-containing polyketide sesbanimide D and analogs.</title>
        <authorList>
            <person name="Kacar D."/>
            <person name="Rodriguez P."/>
            <person name="Canedo L."/>
            <person name="Gonzalez E."/>
            <person name="Galan B."/>
            <person name="De La Calle F."/>
            <person name="Garcia J.L."/>
        </authorList>
    </citation>
    <scope>NUCLEOTIDE SEQUENCE</scope>
    <source>
        <strain evidence="2">PHM038</strain>
    </source>
</reference>
<evidence type="ECO:0000313" key="3">
    <source>
        <dbReference type="Proteomes" id="UP000598467"/>
    </source>
</evidence>
<dbReference type="PANTHER" id="PTHR45033:SF2">
    <property type="entry name" value="ZINC-TYPE ALCOHOL DEHYDROGENASE-LIKE PROTEIN C1773.06C"/>
    <property type="match status" value="1"/>
</dbReference>
<dbReference type="InterPro" id="IPR011032">
    <property type="entry name" value="GroES-like_sf"/>
</dbReference>
<dbReference type="InterPro" id="IPR052711">
    <property type="entry name" value="Zinc_ADH-like"/>
</dbReference>
<dbReference type="Gene3D" id="3.40.50.720">
    <property type="entry name" value="NAD(P)-binding Rossmann-like Domain"/>
    <property type="match status" value="1"/>
</dbReference>
<dbReference type="GO" id="GO:0016491">
    <property type="term" value="F:oxidoreductase activity"/>
    <property type="evidence" value="ECO:0007669"/>
    <property type="project" value="InterPro"/>
</dbReference>
<dbReference type="PANTHER" id="PTHR45033">
    <property type="match status" value="1"/>
</dbReference>
<dbReference type="InterPro" id="IPR013154">
    <property type="entry name" value="ADH-like_N"/>
</dbReference>
<gene>
    <name evidence="2" type="ORF">HK439_04045</name>
</gene>
<dbReference type="Proteomes" id="UP000598467">
    <property type="component" value="Unassembled WGS sequence"/>
</dbReference>
<dbReference type="Gene3D" id="3.90.180.10">
    <property type="entry name" value="Medium-chain alcohol dehydrogenases, catalytic domain"/>
    <property type="match status" value="1"/>
</dbReference>
<protein>
    <submittedName>
        <fullName evidence="2">NAD(P)-dependent alcohol dehydrogenase</fullName>
    </submittedName>
</protein>
<dbReference type="InterPro" id="IPR013149">
    <property type="entry name" value="ADH-like_C"/>
</dbReference>
<proteinExistence type="predicted"/>
<evidence type="ECO:0000259" key="1">
    <source>
        <dbReference type="SMART" id="SM00829"/>
    </source>
</evidence>
<accession>A0A926NS17</accession>
<dbReference type="SUPFAM" id="SSF51735">
    <property type="entry name" value="NAD(P)-binding Rossmann-fold domains"/>
    <property type="match status" value="1"/>
</dbReference>
<dbReference type="CDD" id="cd08276">
    <property type="entry name" value="MDR7"/>
    <property type="match status" value="1"/>
</dbReference>
<dbReference type="Pfam" id="PF08240">
    <property type="entry name" value="ADH_N"/>
    <property type="match status" value="1"/>
</dbReference>
<dbReference type="InterPro" id="IPR036291">
    <property type="entry name" value="NAD(P)-bd_dom_sf"/>
</dbReference>